<keyword evidence="4 6" id="KW-1133">Transmembrane helix</keyword>
<evidence type="ECO:0000256" key="5">
    <source>
        <dbReference type="ARBA" id="ARBA00023136"/>
    </source>
</evidence>
<dbReference type="RefSeq" id="WP_141148551.1">
    <property type="nucleotide sequence ID" value="NZ_VHLG01000003.1"/>
</dbReference>
<evidence type="ECO:0000313" key="8">
    <source>
        <dbReference type="Proteomes" id="UP000318801"/>
    </source>
</evidence>
<feature type="transmembrane region" description="Helical" evidence="6">
    <location>
        <begin position="251"/>
        <end position="269"/>
    </location>
</feature>
<sequence length="381" mass="41677">MSERMTGAGLKRQIYFWLLFAVGVAIFLFVFRSILLPFVAGMALAYFLDPLADRLERMGLGRATATSLIMLLFIVLFIAVLLVVIPLLVSQAAEVAQKLPQYVAQLEHFVQTSRLHNLVDWGNSQISELSQNIGKVLSSGVSFAGTLFGGIWSSSMAVINVVSFVVLTPVIAFYLLLDWDRMIAKLDRWTPRAYVKDVRYLTTEINKVISGFVRGQGSLCIILGVYYAGALSLAGLNFGALIGLFAGFVSFIPYLGSSSGFVLSMGVALVQFWPEYGRIAIVLGIYLFGQFLEGNVLQPKLVGSSVRLHPVWLMFALFAFGVLFGFVGLLVAVPVSAAVGVLVRFAIDRYLESDLYWGDKEQRIAATDLADGQEGKAKGKP</sequence>
<name>A0A506UCY0_9HYPH</name>
<feature type="transmembrane region" description="Helical" evidence="6">
    <location>
        <begin position="219"/>
        <end position="245"/>
    </location>
</feature>
<feature type="transmembrane region" description="Helical" evidence="6">
    <location>
        <begin position="312"/>
        <end position="343"/>
    </location>
</feature>
<protein>
    <submittedName>
        <fullName evidence="7">AI-2E family transporter</fullName>
    </submittedName>
</protein>
<dbReference type="OrthoDB" id="5792512at2"/>
<dbReference type="AlphaFoldDB" id="A0A506UCY0"/>
<evidence type="ECO:0000256" key="3">
    <source>
        <dbReference type="ARBA" id="ARBA00022692"/>
    </source>
</evidence>
<dbReference type="Pfam" id="PF01594">
    <property type="entry name" value="AI-2E_transport"/>
    <property type="match status" value="1"/>
</dbReference>
<evidence type="ECO:0000256" key="4">
    <source>
        <dbReference type="ARBA" id="ARBA00022989"/>
    </source>
</evidence>
<feature type="transmembrane region" description="Helical" evidence="6">
    <location>
        <begin position="68"/>
        <end position="89"/>
    </location>
</feature>
<keyword evidence="3 6" id="KW-0812">Transmembrane</keyword>
<comment type="caution">
    <text evidence="7">The sequence shown here is derived from an EMBL/GenBank/DDBJ whole genome shotgun (WGS) entry which is preliminary data.</text>
</comment>
<keyword evidence="8" id="KW-1185">Reference proteome</keyword>
<feature type="transmembrane region" description="Helical" evidence="6">
    <location>
        <begin position="158"/>
        <end position="177"/>
    </location>
</feature>
<dbReference type="InterPro" id="IPR002549">
    <property type="entry name" value="AI-2E-like"/>
</dbReference>
<dbReference type="EMBL" id="VHLG01000003">
    <property type="protein sequence ID" value="TPW31780.1"/>
    <property type="molecule type" value="Genomic_DNA"/>
</dbReference>
<dbReference type="GO" id="GO:0016020">
    <property type="term" value="C:membrane"/>
    <property type="evidence" value="ECO:0007669"/>
    <property type="project" value="UniProtKB-SubCell"/>
</dbReference>
<reference evidence="7 8" key="1">
    <citation type="submission" date="2019-06" db="EMBL/GenBank/DDBJ databases">
        <authorList>
            <person name="Li M."/>
        </authorList>
    </citation>
    <scope>NUCLEOTIDE SEQUENCE [LARGE SCALE GENOMIC DNA]</scope>
    <source>
        <strain evidence="7 8">BGMRC2036</strain>
    </source>
</reference>
<comment type="similarity">
    <text evidence="2">Belongs to the autoinducer-2 exporter (AI-2E) (TC 2.A.86) family.</text>
</comment>
<evidence type="ECO:0000256" key="1">
    <source>
        <dbReference type="ARBA" id="ARBA00004141"/>
    </source>
</evidence>
<gene>
    <name evidence="7" type="ORF">FJU08_08550</name>
</gene>
<keyword evidence="5 6" id="KW-0472">Membrane</keyword>
<feature type="transmembrane region" description="Helical" evidence="6">
    <location>
        <begin position="276"/>
        <end position="292"/>
    </location>
</feature>
<evidence type="ECO:0000256" key="6">
    <source>
        <dbReference type="SAM" id="Phobius"/>
    </source>
</evidence>
<dbReference type="GO" id="GO:0055085">
    <property type="term" value="P:transmembrane transport"/>
    <property type="evidence" value="ECO:0007669"/>
    <property type="project" value="TreeGrafter"/>
</dbReference>
<comment type="subcellular location">
    <subcellularLocation>
        <location evidence="1">Membrane</location>
        <topology evidence="1">Multi-pass membrane protein</topology>
    </subcellularLocation>
</comment>
<evidence type="ECO:0000313" key="7">
    <source>
        <dbReference type="EMBL" id="TPW31780.1"/>
    </source>
</evidence>
<feature type="transmembrane region" description="Helical" evidence="6">
    <location>
        <begin position="15"/>
        <end position="48"/>
    </location>
</feature>
<accession>A0A506UCY0</accession>
<organism evidence="7 8">
    <name type="scientific">Martelella alba</name>
    <dbReference type="NCBI Taxonomy" id="2590451"/>
    <lineage>
        <taxon>Bacteria</taxon>
        <taxon>Pseudomonadati</taxon>
        <taxon>Pseudomonadota</taxon>
        <taxon>Alphaproteobacteria</taxon>
        <taxon>Hyphomicrobiales</taxon>
        <taxon>Aurantimonadaceae</taxon>
        <taxon>Martelella</taxon>
    </lineage>
</organism>
<evidence type="ECO:0000256" key="2">
    <source>
        <dbReference type="ARBA" id="ARBA00009773"/>
    </source>
</evidence>
<dbReference type="Proteomes" id="UP000318801">
    <property type="component" value="Unassembled WGS sequence"/>
</dbReference>
<proteinExistence type="inferred from homology"/>
<dbReference type="PANTHER" id="PTHR21716:SF64">
    <property type="entry name" value="AI-2 TRANSPORT PROTEIN TQSA"/>
    <property type="match status" value="1"/>
</dbReference>
<dbReference type="PANTHER" id="PTHR21716">
    <property type="entry name" value="TRANSMEMBRANE PROTEIN"/>
    <property type="match status" value="1"/>
</dbReference>